<evidence type="ECO:0000259" key="8">
    <source>
        <dbReference type="PROSITE" id="PS50885"/>
    </source>
</evidence>
<feature type="region of interest" description="Disordered" evidence="5">
    <location>
        <begin position="489"/>
        <end position="535"/>
    </location>
</feature>
<evidence type="ECO:0000256" key="3">
    <source>
        <dbReference type="PROSITE-ProRule" id="PRU00284"/>
    </source>
</evidence>
<dbReference type="GO" id="GO:0007165">
    <property type="term" value="P:signal transduction"/>
    <property type="evidence" value="ECO:0007669"/>
    <property type="project" value="UniProtKB-KW"/>
</dbReference>
<proteinExistence type="inferred from homology"/>
<dbReference type="CDD" id="cd06225">
    <property type="entry name" value="HAMP"/>
    <property type="match status" value="1"/>
</dbReference>
<comment type="caution">
    <text evidence="9">The sequence shown here is derived from an EMBL/GenBank/DDBJ whole genome shotgun (WGS) entry which is preliminary data.</text>
</comment>
<dbReference type="AlphaFoldDB" id="A0A202E472"/>
<dbReference type="SMART" id="SM00304">
    <property type="entry name" value="HAMP"/>
    <property type="match status" value="2"/>
</dbReference>
<evidence type="ECO:0000313" key="10">
    <source>
        <dbReference type="Proteomes" id="UP000196084"/>
    </source>
</evidence>
<feature type="transmembrane region" description="Helical" evidence="6">
    <location>
        <begin position="21"/>
        <end position="39"/>
    </location>
</feature>
<name>A0A202E472_9EURY</name>
<reference evidence="9 10" key="1">
    <citation type="submission" date="2017-02" db="EMBL/GenBank/DDBJ databases">
        <title>Natronthermophilus aegyptiacus gen. nov.,sp. nov., an aerobic, extremely halophilic alkalithermophilic archaeon isolated from the athalassohaline Wadi An Natrun, Egypt.</title>
        <authorList>
            <person name="Zhao B."/>
        </authorList>
    </citation>
    <scope>NUCLEOTIDE SEQUENCE [LARGE SCALE GENOMIC DNA]</scope>
    <source>
        <strain evidence="9 10">CGMCC 1.3597</strain>
    </source>
</reference>
<keyword evidence="6" id="KW-0472">Membrane</keyword>
<dbReference type="GO" id="GO:0016020">
    <property type="term" value="C:membrane"/>
    <property type="evidence" value="ECO:0007669"/>
    <property type="project" value="InterPro"/>
</dbReference>
<dbReference type="PANTHER" id="PTHR32089">
    <property type="entry name" value="METHYL-ACCEPTING CHEMOTAXIS PROTEIN MCPB"/>
    <property type="match status" value="1"/>
</dbReference>
<feature type="coiled-coil region" evidence="4">
    <location>
        <begin position="605"/>
        <end position="639"/>
    </location>
</feature>
<protein>
    <recommendedName>
        <fullName evidence="11">Chemotaxis protein</fullName>
    </recommendedName>
</protein>
<evidence type="ECO:0000256" key="4">
    <source>
        <dbReference type="SAM" id="Coils"/>
    </source>
</evidence>
<gene>
    <name evidence="9" type="ORF">B2G88_16535</name>
</gene>
<sequence length="767" mass="83153">MLRRLRSNVPSRIRRSYALKFGIVLLLIGASVGMIGFVATEEIRAHVQSEADEEFTTLAEQEARSLQAWSESNEQRVETLVRSPDLRSLSTTELRQYTQHPERANAIHIVDTDDGEIIASTDRALDGQPATELSVPDATGLLEVIEPFSVYRSSPYLLDDGDATPAVTYAQTTGDGAIGVVYTVELEQYSSQFGTYSDERSTTMVLDGQGALMFGDDGYGEDNEQFVQSYDGADDAVLDSQVATSRTVSADTMPALLTAYGFPQEEYVVGSAPVTGTDWTVLIHEPTADAYGFVTTVQWLGFAATAGLMVLVTALGAVVGRNTARSINRLREQAAEMERGNLDVDLETDRVDEIGQLYLAFDNMRRSLRTQIDEARRARADAEAERQHTKRLNEDLTEAASRYAAVMQTAADGDLTVRMDPEMTDTEAMKDVATEFNGMLEQLEETIARLTYFAGEVAEASEQVSSSSETVRNASENVAASVQSISDGAARQNDSLQDVSSELSDLSQTTREIADASSEVTEIATQTAATSEDGREAAKEAISGVDAIESESEHAVDEIEQLEGEVAEIDRLIEQIQVIADRTNMLALNTNLEAVRSSSGNSEDFAAVAEQVKDLSANAKDAAEEVERCLERIREQTADSATAVERTSYEVNATARRVMKAATALEDIAVYAEETKSGVEDISTATEQQLDSTHEVVSEVSEVATISQETATGADTVAAATEEQTSALNEVTGSMTQLAERANKLSTALDRFETTTPDEEDVPLEQL</sequence>
<evidence type="ECO:0000259" key="7">
    <source>
        <dbReference type="PROSITE" id="PS50111"/>
    </source>
</evidence>
<dbReference type="InterPro" id="IPR004089">
    <property type="entry name" value="MCPsignal_dom"/>
</dbReference>
<evidence type="ECO:0008006" key="11">
    <source>
        <dbReference type="Google" id="ProtNLM"/>
    </source>
</evidence>
<dbReference type="OrthoDB" id="8523at2157"/>
<organism evidence="9 10">
    <name type="scientific">Natronolimnobius baerhuensis</name>
    <dbReference type="NCBI Taxonomy" id="253108"/>
    <lineage>
        <taxon>Archaea</taxon>
        <taxon>Methanobacteriati</taxon>
        <taxon>Methanobacteriota</taxon>
        <taxon>Stenosarchaea group</taxon>
        <taxon>Halobacteria</taxon>
        <taxon>Halobacteriales</taxon>
        <taxon>Natrialbaceae</taxon>
        <taxon>Natronolimnobius</taxon>
    </lineage>
</organism>
<feature type="compositionally biased region" description="Polar residues" evidence="5">
    <location>
        <begin position="489"/>
        <end position="511"/>
    </location>
</feature>
<feature type="compositionally biased region" description="Polar residues" evidence="5">
    <location>
        <begin position="518"/>
        <end position="530"/>
    </location>
</feature>
<dbReference type="Proteomes" id="UP000196084">
    <property type="component" value="Unassembled WGS sequence"/>
</dbReference>
<dbReference type="GO" id="GO:0004888">
    <property type="term" value="F:transmembrane signaling receptor activity"/>
    <property type="evidence" value="ECO:0007669"/>
    <property type="project" value="InterPro"/>
</dbReference>
<dbReference type="RefSeq" id="WP_087715428.1">
    <property type="nucleotide sequence ID" value="NZ_MWPH01000004.1"/>
</dbReference>
<dbReference type="PRINTS" id="PR00260">
    <property type="entry name" value="CHEMTRNSDUCR"/>
</dbReference>
<dbReference type="EMBL" id="MWPH01000004">
    <property type="protein sequence ID" value="OVE83029.1"/>
    <property type="molecule type" value="Genomic_DNA"/>
</dbReference>
<dbReference type="PROSITE" id="PS50111">
    <property type="entry name" value="CHEMOTAXIS_TRANSDUC_2"/>
    <property type="match status" value="1"/>
</dbReference>
<dbReference type="SMART" id="SM00283">
    <property type="entry name" value="MA"/>
    <property type="match status" value="1"/>
</dbReference>
<dbReference type="Gene3D" id="6.10.250.1910">
    <property type="match status" value="1"/>
</dbReference>
<keyword evidence="6" id="KW-1133">Transmembrane helix</keyword>
<evidence type="ECO:0000313" key="9">
    <source>
        <dbReference type="EMBL" id="OVE83029.1"/>
    </source>
</evidence>
<feature type="compositionally biased region" description="Acidic residues" evidence="5">
    <location>
        <begin position="756"/>
        <end position="767"/>
    </location>
</feature>
<dbReference type="Gene3D" id="1.10.287.950">
    <property type="entry name" value="Methyl-accepting chemotaxis protein"/>
    <property type="match status" value="1"/>
</dbReference>
<evidence type="ECO:0000256" key="1">
    <source>
        <dbReference type="ARBA" id="ARBA00023224"/>
    </source>
</evidence>
<keyword evidence="6" id="KW-0812">Transmembrane</keyword>
<accession>A0A202E472</accession>
<evidence type="ECO:0000256" key="5">
    <source>
        <dbReference type="SAM" id="MobiDB-lite"/>
    </source>
</evidence>
<dbReference type="InterPro" id="IPR004090">
    <property type="entry name" value="Chemotax_Me-accpt_rcpt"/>
</dbReference>
<feature type="domain" description="Methyl-accepting transducer" evidence="7">
    <location>
        <begin position="467"/>
        <end position="704"/>
    </location>
</feature>
<dbReference type="SUPFAM" id="SSF58104">
    <property type="entry name" value="Methyl-accepting chemotaxis protein (MCP) signaling domain"/>
    <property type="match status" value="1"/>
</dbReference>
<feature type="domain" description="HAMP" evidence="8">
    <location>
        <begin position="321"/>
        <end position="373"/>
    </location>
</feature>
<dbReference type="GO" id="GO:0006935">
    <property type="term" value="P:chemotaxis"/>
    <property type="evidence" value="ECO:0007669"/>
    <property type="project" value="InterPro"/>
</dbReference>
<keyword evidence="10" id="KW-1185">Reference proteome</keyword>
<dbReference type="PROSITE" id="PS50885">
    <property type="entry name" value="HAMP"/>
    <property type="match status" value="2"/>
</dbReference>
<feature type="domain" description="HAMP" evidence="8">
    <location>
        <begin position="394"/>
        <end position="448"/>
    </location>
</feature>
<keyword evidence="1 3" id="KW-0807">Transducer</keyword>
<dbReference type="InterPro" id="IPR003660">
    <property type="entry name" value="HAMP_dom"/>
</dbReference>
<comment type="similarity">
    <text evidence="2">Belongs to the methyl-accepting chemotaxis (MCP) protein family.</text>
</comment>
<dbReference type="Pfam" id="PF00672">
    <property type="entry name" value="HAMP"/>
    <property type="match status" value="1"/>
</dbReference>
<dbReference type="PANTHER" id="PTHR32089:SF112">
    <property type="entry name" value="LYSOZYME-LIKE PROTEIN-RELATED"/>
    <property type="match status" value="1"/>
</dbReference>
<feature type="coiled-coil region" evidence="4">
    <location>
        <begin position="545"/>
        <end position="579"/>
    </location>
</feature>
<keyword evidence="4" id="KW-0175">Coiled coil</keyword>
<evidence type="ECO:0000256" key="2">
    <source>
        <dbReference type="ARBA" id="ARBA00029447"/>
    </source>
</evidence>
<feature type="coiled-coil region" evidence="4">
    <location>
        <begin position="365"/>
        <end position="399"/>
    </location>
</feature>
<feature type="region of interest" description="Disordered" evidence="5">
    <location>
        <begin position="748"/>
        <end position="767"/>
    </location>
</feature>
<dbReference type="Pfam" id="PF00015">
    <property type="entry name" value="MCPsignal"/>
    <property type="match status" value="1"/>
</dbReference>
<evidence type="ECO:0000256" key="6">
    <source>
        <dbReference type="SAM" id="Phobius"/>
    </source>
</evidence>